<dbReference type="Proteomes" id="UP000005239">
    <property type="component" value="Unassembled WGS sequence"/>
</dbReference>
<evidence type="ECO:0000313" key="2">
    <source>
        <dbReference type="Proteomes" id="UP000005239"/>
    </source>
</evidence>
<name>A0A2A6CSI3_PRIPA</name>
<keyword evidence="2" id="KW-1185">Reference proteome</keyword>
<sequence>MIFSQTMSFNSNANNYNPMYGRQESAVSMESLGNVYTEDMKAMLETPLDLSDYLFDVFNYLFNYRIDYGKMSLVTNLDIICEEVGV</sequence>
<protein>
    <submittedName>
        <fullName evidence="1">Uncharacterized protein</fullName>
    </submittedName>
</protein>
<reference evidence="2" key="1">
    <citation type="journal article" date="2008" name="Nat. Genet.">
        <title>The Pristionchus pacificus genome provides a unique perspective on nematode lifestyle and parasitism.</title>
        <authorList>
            <person name="Dieterich C."/>
            <person name="Clifton S.W."/>
            <person name="Schuster L.N."/>
            <person name="Chinwalla A."/>
            <person name="Delehaunty K."/>
            <person name="Dinkelacker I."/>
            <person name="Fulton L."/>
            <person name="Fulton R."/>
            <person name="Godfrey J."/>
            <person name="Minx P."/>
            <person name="Mitreva M."/>
            <person name="Roeseler W."/>
            <person name="Tian H."/>
            <person name="Witte H."/>
            <person name="Yang S.P."/>
            <person name="Wilson R.K."/>
            <person name="Sommer R.J."/>
        </authorList>
    </citation>
    <scope>NUCLEOTIDE SEQUENCE [LARGE SCALE GENOMIC DNA]</scope>
    <source>
        <strain evidence="2">PS312</strain>
    </source>
</reference>
<proteinExistence type="predicted"/>
<reference evidence="1" key="2">
    <citation type="submission" date="2022-06" db="UniProtKB">
        <authorList>
            <consortium name="EnsemblMetazoa"/>
        </authorList>
    </citation>
    <scope>IDENTIFICATION</scope>
    <source>
        <strain evidence="1">PS312</strain>
    </source>
</reference>
<gene>
    <name evidence="1" type="primary">WBGene00272238</name>
</gene>
<accession>A0A8R1UM69</accession>
<dbReference type="EnsemblMetazoa" id="PPA33869.1">
    <property type="protein sequence ID" value="PPA33869.1"/>
    <property type="gene ID" value="WBGene00272238"/>
</dbReference>
<dbReference type="AlphaFoldDB" id="A0A2A6CSI3"/>
<accession>A0A2A6CSI3</accession>
<evidence type="ECO:0000313" key="1">
    <source>
        <dbReference type="EnsemblMetazoa" id="PPA33869.1"/>
    </source>
</evidence>
<organism evidence="1 2">
    <name type="scientific">Pristionchus pacificus</name>
    <name type="common">Parasitic nematode worm</name>
    <dbReference type="NCBI Taxonomy" id="54126"/>
    <lineage>
        <taxon>Eukaryota</taxon>
        <taxon>Metazoa</taxon>
        <taxon>Ecdysozoa</taxon>
        <taxon>Nematoda</taxon>
        <taxon>Chromadorea</taxon>
        <taxon>Rhabditida</taxon>
        <taxon>Rhabditina</taxon>
        <taxon>Diplogasteromorpha</taxon>
        <taxon>Diplogasteroidea</taxon>
        <taxon>Neodiplogasteridae</taxon>
        <taxon>Pristionchus</taxon>
    </lineage>
</organism>